<accession>A0A917LKF1</accession>
<evidence type="ECO:0000256" key="3">
    <source>
        <dbReference type="RuleBase" id="RU003694"/>
    </source>
</evidence>
<organism evidence="5 6">
    <name type="scientific">Bizionia arctica</name>
    <dbReference type="NCBI Taxonomy" id="1495645"/>
    <lineage>
        <taxon>Bacteria</taxon>
        <taxon>Pseudomonadati</taxon>
        <taxon>Bacteroidota</taxon>
        <taxon>Flavobacteriia</taxon>
        <taxon>Flavobacteriales</taxon>
        <taxon>Flavobacteriaceae</taxon>
        <taxon>Bizionia</taxon>
    </lineage>
</organism>
<reference evidence="5" key="2">
    <citation type="submission" date="2020-09" db="EMBL/GenBank/DDBJ databases">
        <authorList>
            <person name="Sun Q."/>
            <person name="Zhou Y."/>
        </authorList>
    </citation>
    <scope>NUCLEOTIDE SEQUENCE</scope>
    <source>
        <strain evidence="5">CGMCC 1.12751</strain>
    </source>
</reference>
<dbReference type="InterPro" id="IPR020841">
    <property type="entry name" value="PKS_Beta-ketoAc_synthase_dom"/>
</dbReference>
<evidence type="ECO:0000256" key="2">
    <source>
        <dbReference type="ARBA" id="ARBA00022679"/>
    </source>
</evidence>
<evidence type="ECO:0000313" key="6">
    <source>
        <dbReference type="Proteomes" id="UP000625976"/>
    </source>
</evidence>
<dbReference type="Pfam" id="PF00109">
    <property type="entry name" value="ketoacyl-synt"/>
    <property type="match status" value="1"/>
</dbReference>
<dbReference type="Gene3D" id="3.40.47.10">
    <property type="match status" value="1"/>
</dbReference>
<protein>
    <submittedName>
        <fullName evidence="5">Beta-ketoacyl synthase</fullName>
    </submittedName>
</protein>
<sequence length="383" mass="41933">MNKAYVSYNNIISSLGFSSETVVENIHNNVSGLELMDDKNVLPEPFYSALIPSEKLEKGFQKLQPKQEYTRLEKMMTTSLNEVIQASNIKLNERVGLIISTTKGNIDALDENNPFPKERAYLNELGKSIKEFFGFNNEPIIVSNACVSGILAIAVAKRYMQQNLYDHVFIVSGDVVTEFILSGFNSFQALSNEPCKPYDKNRTGINIGEVAASVLVTNNPEKLSIEAVEIIGEGSCNDANHISGPSRTGEGLYRSISSAMAQADMSAKNIDYISAHGTATMFNDEMEAIAFNRLQLQDVPLNSLKGYFGHTLGASGLLETIVGMHSLYNKTLYASKGFETLGVSKPINVIKETTAKELNTFLKTASGFGGCNTAVIFKKIKSK</sequence>
<dbReference type="RefSeq" id="WP_188461325.1">
    <property type="nucleotide sequence ID" value="NZ_BMFQ01000001.1"/>
</dbReference>
<keyword evidence="2 3" id="KW-0808">Transferase</keyword>
<dbReference type="Pfam" id="PF02801">
    <property type="entry name" value="Ketoacyl-synt_C"/>
    <property type="match status" value="1"/>
</dbReference>
<name>A0A917LKF1_9FLAO</name>
<dbReference type="PANTHER" id="PTHR11712:SF336">
    <property type="entry name" value="3-OXOACYL-[ACYL-CARRIER-PROTEIN] SYNTHASE, MITOCHONDRIAL"/>
    <property type="match status" value="1"/>
</dbReference>
<dbReference type="InterPro" id="IPR014031">
    <property type="entry name" value="Ketoacyl_synth_C"/>
</dbReference>
<dbReference type="PROSITE" id="PS52004">
    <property type="entry name" value="KS3_2"/>
    <property type="match status" value="1"/>
</dbReference>
<dbReference type="InterPro" id="IPR014030">
    <property type="entry name" value="Ketoacyl_synth_N"/>
</dbReference>
<dbReference type="EMBL" id="BMFQ01000001">
    <property type="protein sequence ID" value="GGG35424.1"/>
    <property type="molecule type" value="Genomic_DNA"/>
</dbReference>
<evidence type="ECO:0000256" key="1">
    <source>
        <dbReference type="ARBA" id="ARBA00008467"/>
    </source>
</evidence>
<dbReference type="InterPro" id="IPR016039">
    <property type="entry name" value="Thiolase-like"/>
</dbReference>
<comment type="caution">
    <text evidence="5">The sequence shown here is derived from an EMBL/GenBank/DDBJ whole genome shotgun (WGS) entry which is preliminary data.</text>
</comment>
<dbReference type="InterPro" id="IPR000794">
    <property type="entry name" value="Beta-ketoacyl_synthase"/>
</dbReference>
<keyword evidence="6" id="KW-1185">Reference proteome</keyword>
<feature type="domain" description="Ketosynthase family 3 (KS3)" evidence="4">
    <location>
        <begin position="1"/>
        <end position="379"/>
    </location>
</feature>
<gene>
    <name evidence="5" type="ORF">GCM10010976_03900</name>
</gene>
<dbReference type="Proteomes" id="UP000625976">
    <property type="component" value="Unassembled WGS sequence"/>
</dbReference>
<reference evidence="5" key="1">
    <citation type="journal article" date="2014" name="Int. J. Syst. Evol. Microbiol.">
        <title>Complete genome sequence of Corynebacterium casei LMG S-19264T (=DSM 44701T), isolated from a smear-ripened cheese.</title>
        <authorList>
            <consortium name="US DOE Joint Genome Institute (JGI-PGF)"/>
            <person name="Walter F."/>
            <person name="Albersmeier A."/>
            <person name="Kalinowski J."/>
            <person name="Ruckert C."/>
        </authorList>
    </citation>
    <scope>NUCLEOTIDE SEQUENCE</scope>
    <source>
        <strain evidence="5">CGMCC 1.12751</strain>
    </source>
</reference>
<dbReference type="PANTHER" id="PTHR11712">
    <property type="entry name" value="POLYKETIDE SYNTHASE-RELATED"/>
    <property type="match status" value="1"/>
</dbReference>
<dbReference type="GO" id="GO:0006633">
    <property type="term" value="P:fatty acid biosynthetic process"/>
    <property type="evidence" value="ECO:0007669"/>
    <property type="project" value="TreeGrafter"/>
</dbReference>
<evidence type="ECO:0000313" key="5">
    <source>
        <dbReference type="EMBL" id="GGG35424.1"/>
    </source>
</evidence>
<comment type="similarity">
    <text evidence="1 3">Belongs to the thiolase-like superfamily. Beta-ketoacyl-ACP synthases family.</text>
</comment>
<proteinExistence type="inferred from homology"/>
<dbReference type="AlphaFoldDB" id="A0A917LKF1"/>
<dbReference type="SUPFAM" id="SSF53901">
    <property type="entry name" value="Thiolase-like"/>
    <property type="match status" value="2"/>
</dbReference>
<evidence type="ECO:0000259" key="4">
    <source>
        <dbReference type="PROSITE" id="PS52004"/>
    </source>
</evidence>
<dbReference type="GO" id="GO:0004315">
    <property type="term" value="F:3-oxoacyl-[acyl-carrier-protein] synthase activity"/>
    <property type="evidence" value="ECO:0007669"/>
    <property type="project" value="TreeGrafter"/>
</dbReference>